<dbReference type="Pfam" id="PF00106">
    <property type="entry name" value="adh_short"/>
    <property type="match status" value="1"/>
</dbReference>
<proteinExistence type="inferred from homology"/>
<accession>A0A6A6G0W7</accession>
<dbReference type="InterPro" id="IPR036291">
    <property type="entry name" value="NAD(P)-bd_dom_sf"/>
</dbReference>
<gene>
    <name evidence="3" type="ORF">BDZ85DRAFT_268876</name>
</gene>
<dbReference type="SUPFAM" id="SSF51735">
    <property type="entry name" value="NAD(P)-binding Rossmann-fold domains"/>
    <property type="match status" value="1"/>
</dbReference>
<dbReference type="Gene3D" id="3.40.50.720">
    <property type="entry name" value="NAD(P)-binding Rossmann-like Domain"/>
    <property type="match status" value="1"/>
</dbReference>
<dbReference type="PRINTS" id="PR00081">
    <property type="entry name" value="GDHRDH"/>
</dbReference>
<organism evidence="3 4">
    <name type="scientific">Elsinoe ampelina</name>
    <dbReference type="NCBI Taxonomy" id="302913"/>
    <lineage>
        <taxon>Eukaryota</taxon>
        <taxon>Fungi</taxon>
        <taxon>Dikarya</taxon>
        <taxon>Ascomycota</taxon>
        <taxon>Pezizomycotina</taxon>
        <taxon>Dothideomycetes</taxon>
        <taxon>Dothideomycetidae</taxon>
        <taxon>Myriangiales</taxon>
        <taxon>Elsinoaceae</taxon>
        <taxon>Elsinoe</taxon>
    </lineage>
</organism>
<dbReference type="InterPro" id="IPR002347">
    <property type="entry name" value="SDR_fam"/>
</dbReference>
<protein>
    <recommendedName>
        <fullName evidence="5">Retinol dehydrogenase 12</fullName>
    </recommendedName>
</protein>
<evidence type="ECO:0000313" key="4">
    <source>
        <dbReference type="Proteomes" id="UP000799538"/>
    </source>
</evidence>
<evidence type="ECO:0000256" key="1">
    <source>
        <dbReference type="ARBA" id="ARBA00006484"/>
    </source>
</evidence>
<dbReference type="EMBL" id="ML992517">
    <property type="protein sequence ID" value="KAF2219355.1"/>
    <property type="molecule type" value="Genomic_DNA"/>
</dbReference>
<name>A0A6A6G0W7_9PEZI</name>
<dbReference type="Proteomes" id="UP000799538">
    <property type="component" value="Unassembled WGS sequence"/>
</dbReference>
<comment type="similarity">
    <text evidence="1">Belongs to the short-chain dehydrogenases/reductases (SDR) family.</text>
</comment>
<reference evidence="4" key="1">
    <citation type="journal article" date="2020" name="Stud. Mycol.">
        <title>101 Dothideomycetes genomes: A test case for predicting lifestyles and emergence of pathogens.</title>
        <authorList>
            <person name="Haridas S."/>
            <person name="Albert R."/>
            <person name="Binder M."/>
            <person name="Bloem J."/>
            <person name="LaButti K."/>
            <person name="Salamov A."/>
            <person name="Andreopoulos B."/>
            <person name="Baker S."/>
            <person name="Barry K."/>
            <person name="Bills G."/>
            <person name="Bluhm B."/>
            <person name="Cannon C."/>
            <person name="Castanera R."/>
            <person name="Culley D."/>
            <person name="Daum C."/>
            <person name="Ezra D."/>
            <person name="Gonzalez J."/>
            <person name="Henrissat B."/>
            <person name="Kuo A."/>
            <person name="Liang C."/>
            <person name="Lipzen A."/>
            <person name="Lutzoni F."/>
            <person name="Magnuson J."/>
            <person name="Mondo S."/>
            <person name="Nolan M."/>
            <person name="Ohm R."/>
            <person name="Pangilinan J."/>
            <person name="Park H.-J."/>
            <person name="Ramirez L."/>
            <person name="Alfaro M."/>
            <person name="Sun H."/>
            <person name="Tritt A."/>
            <person name="Yoshinaga Y."/>
            <person name="Zwiers L.-H."/>
            <person name="Turgeon B."/>
            <person name="Goodwin S."/>
            <person name="Spatafora J."/>
            <person name="Crous P."/>
            <person name="Grigoriev I."/>
        </authorList>
    </citation>
    <scope>NUCLEOTIDE SEQUENCE [LARGE SCALE GENOMIC DNA]</scope>
    <source>
        <strain evidence="4">CECT 20119</strain>
    </source>
</reference>
<keyword evidence="4" id="KW-1185">Reference proteome</keyword>
<dbReference type="GO" id="GO:0016491">
    <property type="term" value="F:oxidoreductase activity"/>
    <property type="evidence" value="ECO:0007669"/>
    <property type="project" value="UniProtKB-KW"/>
</dbReference>
<sequence>MISLGVPLRALRFPSSISITTLTIKRTVTTNPAMQAVKDKLAENFTGPAHSAGSKTFSLDDVPDLSGKVAVVTGGSEGIGYGCTHTLLSKGISKLFVTSVRQETGKDALEAIEEELGADARNKVIYIQNDQSNWIEAAKVASDIASQTDRIDILINNAARGIMTRQLNDSGIDLHLATNHFGHEVITSHLLPTLKKTADAGHTVRIVNLSSNLHESCPSDTEFKSVEEINKDYGPNAQYARSKLANLLHARYLHRHLNSQNPKILINATHPGIVDTAQTTTHIHEAYPLLGYGMSAALKPFQKTQFEGACSTMYAATVTNGSGQYICPPAIVEKGSDKANDEQLQDQLMKITREIIEEKTRPESSAKGCPFKDA</sequence>
<dbReference type="PANTHER" id="PTHR24320">
    <property type="entry name" value="RETINOL DEHYDROGENASE"/>
    <property type="match status" value="1"/>
</dbReference>
<dbReference type="AlphaFoldDB" id="A0A6A6G0W7"/>
<keyword evidence="2" id="KW-0560">Oxidoreductase</keyword>
<evidence type="ECO:0000256" key="2">
    <source>
        <dbReference type="ARBA" id="ARBA00023002"/>
    </source>
</evidence>
<evidence type="ECO:0008006" key="5">
    <source>
        <dbReference type="Google" id="ProtNLM"/>
    </source>
</evidence>
<dbReference type="PANTHER" id="PTHR24320:SF33">
    <property type="entry name" value="OXIDOREDUCTASE BLI-4, MITOCHONDRIAL-RELATED"/>
    <property type="match status" value="1"/>
</dbReference>
<dbReference type="OrthoDB" id="191139at2759"/>
<evidence type="ECO:0000313" key="3">
    <source>
        <dbReference type="EMBL" id="KAF2219355.1"/>
    </source>
</evidence>